<gene>
    <name evidence="5" type="ORF">J0695_08995</name>
</gene>
<evidence type="ECO:0000313" key="5">
    <source>
        <dbReference type="EMBL" id="MBO0511950.1"/>
    </source>
</evidence>
<evidence type="ECO:0000256" key="3">
    <source>
        <dbReference type="ARBA" id="ARBA00023315"/>
    </source>
</evidence>
<dbReference type="AlphaFoldDB" id="A0A939F7N8"/>
<dbReference type="FunFam" id="3.40.47.10:FF:000029">
    <property type="entry name" value="3-oxoacyl-[acyl-carrier-protein] synthase 1"/>
    <property type="match status" value="1"/>
</dbReference>
<name>A0A939F7N8_9ACTN</name>
<accession>A0A939F7N8</accession>
<keyword evidence="3" id="KW-0012">Acyltransferase</keyword>
<evidence type="ECO:0000256" key="1">
    <source>
        <dbReference type="ARBA" id="ARBA00008467"/>
    </source>
</evidence>
<proteinExistence type="inferred from homology"/>
<dbReference type="InterPro" id="IPR000794">
    <property type="entry name" value="Beta-ketoacyl_synthase"/>
</dbReference>
<feature type="domain" description="Ketosynthase family 3 (KS3)" evidence="4">
    <location>
        <begin position="1"/>
        <end position="261"/>
    </location>
</feature>
<evidence type="ECO:0000259" key="4">
    <source>
        <dbReference type="PROSITE" id="PS52004"/>
    </source>
</evidence>
<dbReference type="GO" id="GO:0004315">
    <property type="term" value="F:3-oxoacyl-[acyl-carrier-protein] synthase activity"/>
    <property type="evidence" value="ECO:0007669"/>
    <property type="project" value="InterPro"/>
</dbReference>
<dbReference type="GO" id="GO:0006633">
    <property type="term" value="P:fatty acid biosynthetic process"/>
    <property type="evidence" value="ECO:0007669"/>
    <property type="project" value="InterPro"/>
</dbReference>
<sequence length="262" mass="26326">LLDLGARGPSLATETACASGASALAVARDLLLSGACDIAVAGGTEAAITPVVTTGFQRMGALSSRTGDPAAASRPFADDRDGFVISEGAAILVLERVGDARARGRRGYAQLAGTGMSSDAHHPTAPAPGGNVAEVALRAAVAEAGLRPSDIDHVNAHGTSTPKNDEMEAELIGRVLPHGPSVTAAKGVLGHSLGAAGAVEAALTVLTIHHSTVPPVANLTPQSLAFDLDCVTGAERRQDVRAAVSHSFGFGGHNVVLAFRAN</sequence>
<dbReference type="Gene3D" id="3.40.47.10">
    <property type="match status" value="1"/>
</dbReference>
<dbReference type="PANTHER" id="PTHR11712:SF347">
    <property type="entry name" value="BETA KETOACYL-ACYL CARRIER PROTEIN SYNTHASE"/>
    <property type="match status" value="1"/>
</dbReference>
<feature type="non-terminal residue" evidence="5">
    <location>
        <position position="1"/>
    </location>
</feature>
<dbReference type="InterPro" id="IPR020841">
    <property type="entry name" value="PKS_Beta-ketoAc_synthase_dom"/>
</dbReference>
<evidence type="ECO:0000313" key="6">
    <source>
        <dbReference type="Proteomes" id="UP000664167"/>
    </source>
</evidence>
<comment type="similarity">
    <text evidence="1">Belongs to the thiolase-like superfamily. Beta-ketoacyl-ACP synthases family.</text>
</comment>
<protein>
    <submittedName>
        <fullName evidence="5">Beta-ketoacyl-[acyl-carrier-protein] synthase family protein</fullName>
    </submittedName>
</protein>
<organism evidence="5 6">
    <name type="scientific">Streptomyces beijiangensis</name>
    <dbReference type="NCBI Taxonomy" id="163361"/>
    <lineage>
        <taxon>Bacteria</taxon>
        <taxon>Bacillati</taxon>
        <taxon>Actinomycetota</taxon>
        <taxon>Actinomycetes</taxon>
        <taxon>Kitasatosporales</taxon>
        <taxon>Streptomycetaceae</taxon>
        <taxon>Streptomyces</taxon>
    </lineage>
</organism>
<keyword evidence="2" id="KW-0808">Transferase</keyword>
<dbReference type="SMART" id="SM00825">
    <property type="entry name" value="PKS_KS"/>
    <property type="match status" value="1"/>
</dbReference>
<dbReference type="InterPro" id="IPR016039">
    <property type="entry name" value="Thiolase-like"/>
</dbReference>
<dbReference type="CDD" id="cd00834">
    <property type="entry name" value="KAS_I_II"/>
    <property type="match status" value="1"/>
</dbReference>
<dbReference type="PROSITE" id="PS00606">
    <property type="entry name" value="KS3_1"/>
    <property type="match status" value="1"/>
</dbReference>
<dbReference type="SUPFAM" id="SSF53901">
    <property type="entry name" value="Thiolase-like"/>
    <property type="match status" value="2"/>
</dbReference>
<evidence type="ECO:0000256" key="2">
    <source>
        <dbReference type="ARBA" id="ARBA00022679"/>
    </source>
</evidence>
<dbReference type="InterPro" id="IPR018201">
    <property type="entry name" value="Ketoacyl_synth_AS"/>
</dbReference>
<dbReference type="RefSeq" id="WP_206961352.1">
    <property type="nucleotide sequence ID" value="NZ_JAFLRJ010000078.1"/>
</dbReference>
<keyword evidence="6" id="KW-1185">Reference proteome</keyword>
<dbReference type="Proteomes" id="UP000664167">
    <property type="component" value="Unassembled WGS sequence"/>
</dbReference>
<dbReference type="Pfam" id="PF02801">
    <property type="entry name" value="Ketoacyl-synt_C"/>
    <property type="match status" value="1"/>
</dbReference>
<comment type="caution">
    <text evidence="5">The sequence shown here is derived from an EMBL/GenBank/DDBJ whole genome shotgun (WGS) entry which is preliminary data.</text>
</comment>
<dbReference type="InterPro" id="IPR014031">
    <property type="entry name" value="Ketoacyl_synth_C"/>
</dbReference>
<dbReference type="Pfam" id="PF00109">
    <property type="entry name" value="ketoacyl-synt"/>
    <property type="match status" value="1"/>
</dbReference>
<dbReference type="EMBL" id="JAFLRJ010000078">
    <property type="protein sequence ID" value="MBO0511950.1"/>
    <property type="molecule type" value="Genomic_DNA"/>
</dbReference>
<reference evidence="5" key="1">
    <citation type="submission" date="2021-03" db="EMBL/GenBank/DDBJ databases">
        <title>Streptomyces poriferae sp. nov., a novel marine sponge-derived Actinobacteria species with anti-MRSA activity.</title>
        <authorList>
            <person name="Sandoval-Powers M."/>
            <person name="Kralova S."/>
            <person name="Nguyen G.-S."/>
            <person name="Fawwal D."/>
            <person name="Degnes K."/>
            <person name="Klinkenberg G."/>
            <person name="Sletta H."/>
            <person name="Wentzel A."/>
            <person name="Liles M.R."/>
        </authorList>
    </citation>
    <scope>NUCLEOTIDE SEQUENCE</scope>
    <source>
        <strain evidence="5">DSM 41794</strain>
    </source>
</reference>
<dbReference type="InterPro" id="IPR014030">
    <property type="entry name" value="Ketoacyl_synth_N"/>
</dbReference>
<dbReference type="PANTHER" id="PTHR11712">
    <property type="entry name" value="POLYKETIDE SYNTHASE-RELATED"/>
    <property type="match status" value="1"/>
</dbReference>
<dbReference type="PROSITE" id="PS52004">
    <property type="entry name" value="KS3_2"/>
    <property type="match status" value="1"/>
</dbReference>